<proteinExistence type="predicted"/>
<dbReference type="EMBL" id="KU052488">
    <property type="protein sequence ID" value="ALY06933.1"/>
    <property type="molecule type" value="Genomic_DNA"/>
</dbReference>
<accession>A0A1I9KKD9</accession>
<protein>
    <submittedName>
        <fullName evidence="1">Uncharacterized protein</fullName>
    </submittedName>
</protein>
<organism evidence="1 2">
    <name type="scientific">Lactobacillus phage SA-C12</name>
    <dbReference type="NCBI Taxonomy" id="1755697"/>
    <lineage>
        <taxon>Viruses</taxon>
        <taxon>Duplodnaviria</taxon>
        <taxon>Heunggongvirae</taxon>
        <taxon>Uroviricota</taxon>
        <taxon>Caudoviricetes</taxon>
        <taxon>Tybeckvirinae</taxon>
        <taxon>Lenusvirus</taxon>
        <taxon>Lenusvirus SAC12</taxon>
    </lineage>
</organism>
<sequence>MILNRGPIGTSLSNLADVYIFENPPKYWDELLAKMTTTAKTGHRQIVIDDEDTIIDILHNVDQYETLCKIEIIKFDFDEDEEYAYFGW</sequence>
<dbReference type="Proteomes" id="UP000223158">
    <property type="component" value="Segment"/>
</dbReference>
<name>A0A1I9KKD9_9CAUD</name>
<evidence type="ECO:0000313" key="1">
    <source>
        <dbReference type="EMBL" id="ALY06933.1"/>
    </source>
</evidence>
<gene>
    <name evidence="1" type="ORF">SAC12_112</name>
</gene>
<evidence type="ECO:0000313" key="2">
    <source>
        <dbReference type="Proteomes" id="UP000223158"/>
    </source>
</evidence>
<reference evidence="1 2" key="1">
    <citation type="submission" date="2015-11" db="EMBL/GenBank/DDBJ databases">
        <title>Lactobacillus brevis bacteriophage SA-C12: a mosaic Myoviridae member.</title>
        <authorList>
            <person name="Mahony J."/>
        </authorList>
    </citation>
    <scope>NUCLEOTIDE SEQUENCE [LARGE SCALE GENOMIC DNA]</scope>
</reference>
<keyword evidence="2" id="KW-1185">Reference proteome</keyword>